<feature type="compositionally biased region" description="Basic and acidic residues" evidence="1">
    <location>
        <begin position="169"/>
        <end position="185"/>
    </location>
</feature>
<reference evidence="3" key="1">
    <citation type="submission" date="2015-11" db="EMBL/GenBank/DDBJ databases">
        <title>De novo transcriptome assembly of four potential Pierce s Disease insect vectors from Arizona vineyards.</title>
        <authorList>
            <person name="Tassone E.E."/>
        </authorList>
    </citation>
    <scope>NUCLEOTIDE SEQUENCE</scope>
</reference>
<dbReference type="InterPro" id="IPR011051">
    <property type="entry name" value="RmlC_Cupin_sf"/>
</dbReference>
<feature type="region of interest" description="Disordered" evidence="1">
    <location>
        <begin position="132"/>
        <end position="205"/>
    </location>
</feature>
<dbReference type="Gene3D" id="2.60.120.10">
    <property type="entry name" value="Jelly Rolls"/>
    <property type="match status" value="1"/>
</dbReference>
<evidence type="ECO:0000313" key="3">
    <source>
        <dbReference type="EMBL" id="JAT28875.1"/>
    </source>
</evidence>
<dbReference type="InterPro" id="IPR014710">
    <property type="entry name" value="RmlC-like_jellyroll"/>
</dbReference>
<dbReference type="Pfam" id="PF07883">
    <property type="entry name" value="Cupin_2"/>
    <property type="match status" value="1"/>
</dbReference>
<dbReference type="EMBL" id="GEBQ01011102">
    <property type="protein sequence ID" value="JAT28875.1"/>
    <property type="molecule type" value="Transcribed_RNA"/>
</dbReference>
<evidence type="ECO:0000256" key="1">
    <source>
        <dbReference type="SAM" id="MobiDB-lite"/>
    </source>
</evidence>
<gene>
    <name evidence="3" type="ORF">g.14589</name>
</gene>
<feature type="region of interest" description="Disordered" evidence="1">
    <location>
        <begin position="313"/>
        <end position="346"/>
    </location>
</feature>
<feature type="compositionally biased region" description="Low complexity" evidence="1">
    <location>
        <begin position="186"/>
        <end position="197"/>
    </location>
</feature>
<feature type="compositionally biased region" description="Basic and acidic residues" evidence="1">
    <location>
        <begin position="325"/>
        <end position="346"/>
    </location>
</feature>
<organism evidence="3">
    <name type="scientific">Graphocephala atropunctata</name>
    <dbReference type="NCBI Taxonomy" id="36148"/>
    <lineage>
        <taxon>Eukaryota</taxon>
        <taxon>Metazoa</taxon>
        <taxon>Ecdysozoa</taxon>
        <taxon>Arthropoda</taxon>
        <taxon>Hexapoda</taxon>
        <taxon>Insecta</taxon>
        <taxon>Pterygota</taxon>
        <taxon>Neoptera</taxon>
        <taxon>Paraneoptera</taxon>
        <taxon>Hemiptera</taxon>
        <taxon>Auchenorrhyncha</taxon>
        <taxon>Membracoidea</taxon>
        <taxon>Cicadellidae</taxon>
        <taxon>Cicadellinae</taxon>
        <taxon>Cicadellini</taxon>
        <taxon>Graphocephala</taxon>
    </lineage>
</organism>
<dbReference type="InterPro" id="IPR013096">
    <property type="entry name" value="Cupin_2"/>
</dbReference>
<feature type="domain" description="Cupin type-2" evidence="2">
    <location>
        <begin position="398"/>
        <end position="448"/>
    </location>
</feature>
<name>A0A1B6LZ03_9HEMI</name>
<dbReference type="SUPFAM" id="SSF51182">
    <property type="entry name" value="RmlC-like cupins"/>
    <property type="match status" value="1"/>
</dbReference>
<proteinExistence type="predicted"/>
<accession>A0A1B6LZ03</accession>
<sequence length="454" mass="50223">MVVVSIKDDNLIGVSVITMSKKIVTSTPHPRRRHIRDTLFDEDPISPIVQSGLHKDSNENCASKVRSAKPATKKNLVLPTNKKNEDKESASSAVLKELGAARMIQRPQFSQSFNLYNMYPQLVIVDSDEEGSVASSNSQKPQVKKEKKVSRPRAANIVNKAGETNNVKHRLDPNPELSERGREVKTTTAKTSGKTSSEVGKQKPPLSSIENTQKIVKRHKKAPVLKQCSTIFIESDNEESGAPLNLRSGDLTDSRKRKFLSLSVIGDQSEDEIITFTPRRIKGESKVNRVVNAEEASVQDIVENRVEIGGEISKKKCNKKPPNSYKKEAKESKSVDQHLKSPKEDNPVSKECFSQFKDIIFKCNQNTGGIIANSLKTDKLSFGYIEISGTFEGKRSGTTYTVLEGQVVATLTGGVKQEMSPGDILHIKSESGYKFENVGSVHARLLYVKENRSS</sequence>
<feature type="region of interest" description="Disordered" evidence="1">
    <location>
        <begin position="50"/>
        <end position="90"/>
    </location>
</feature>
<protein>
    <recommendedName>
        <fullName evidence="2">Cupin type-2 domain-containing protein</fullName>
    </recommendedName>
</protein>
<dbReference type="AlphaFoldDB" id="A0A1B6LZ03"/>
<evidence type="ECO:0000259" key="2">
    <source>
        <dbReference type="Pfam" id="PF07883"/>
    </source>
</evidence>